<feature type="repeat" description="TPR" evidence="1">
    <location>
        <begin position="156"/>
        <end position="189"/>
    </location>
</feature>
<keyword evidence="2" id="KW-0812">Transmembrane</keyword>
<evidence type="ECO:0000256" key="2">
    <source>
        <dbReference type="SAM" id="Phobius"/>
    </source>
</evidence>
<dbReference type="RefSeq" id="WP_086815420.1">
    <property type="nucleotide sequence ID" value="NZ_BJMM01000004.1"/>
</dbReference>
<organism evidence="3 4">
    <name type="scientific">Streptomyces cacaoi</name>
    <dbReference type="NCBI Taxonomy" id="1898"/>
    <lineage>
        <taxon>Bacteria</taxon>
        <taxon>Bacillati</taxon>
        <taxon>Actinomycetota</taxon>
        <taxon>Actinomycetes</taxon>
        <taxon>Kitasatosporales</taxon>
        <taxon>Streptomycetaceae</taxon>
        <taxon>Streptomyces</taxon>
    </lineage>
</organism>
<dbReference type="SUPFAM" id="SSF48452">
    <property type="entry name" value="TPR-like"/>
    <property type="match status" value="1"/>
</dbReference>
<dbReference type="OrthoDB" id="4201407at2"/>
<gene>
    <name evidence="3" type="ORF">SCA03_11890</name>
</gene>
<keyword evidence="2" id="KW-0472">Membrane</keyword>
<keyword evidence="1" id="KW-0802">TPR repeat</keyword>
<dbReference type="SMART" id="SM00028">
    <property type="entry name" value="TPR"/>
    <property type="match status" value="3"/>
</dbReference>
<accession>A0A4Y3QW38</accession>
<dbReference type="Proteomes" id="UP000319210">
    <property type="component" value="Unassembled WGS sequence"/>
</dbReference>
<dbReference type="Gene3D" id="1.25.40.10">
    <property type="entry name" value="Tetratricopeptide repeat domain"/>
    <property type="match status" value="1"/>
</dbReference>
<dbReference type="AlphaFoldDB" id="A0A4Y3QW38"/>
<dbReference type="PROSITE" id="PS50005">
    <property type="entry name" value="TPR"/>
    <property type="match status" value="1"/>
</dbReference>
<feature type="transmembrane region" description="Helical" evidence="2">
    <location>
        <begin position="343"/>
        <end position="362"/>
    </location>
</feature>
<name>A0A4Y3QW38_STRCI</name>
<comment type="caution">
    <text evidence="3">The sequence shown here is derived from an EMBL/GenBank/DDBJ whole genome shotgun (WGS) entry which is preliminary data.</text>
</comment>
<dbReference type="InterPro" id="IPR019734">
    <property type="entry name" value="TPR_rpt"/>
</dbReference>
<keyword evidence="4" id="KW-1185">Reference proteome</keyword>
<evidence type="ECO:0000313" key="4">
    <source>
        <dbReference type="Proteomes" id="UP000319210"/>
    </source>
</evidence>
<feature type="transmembrane region" description="Helical" evidence="2">
    <location>
        <begin position="274"/>
        <end position="295"/>
    </location>
</feature>
<keyword evidence="2" id="KW-1133">Transmembrane helix</keyword>
<evidence type="ECO:0000313" key="3">
    <source>
        <dbReference type="EMBL" id="GEB48638.1"/>
    </source>
</evidence>
<protein>
    <submittedName>
        <fullName evidence="3">Uncharacterized protein</fullName>
    </submittedName>
</protein>
<evidence type="ECO:0000256" key="1">
    <source>
        <dbReference type="PROSITE-ProRule" id="PRU00339"/>
    </source>
</evidence>
<feature type="transmembrane region" description="Helical" evidence="2">
    <location>
        <begin position="245"/>
        <end position="262"/>
    </location>
</feature>
<dbReference type="InterPro" id="IPR011990">
    <property type="entry name" value="TPR-like_helical_dom_sf"/>
</dbReference>
<reference evidence="3 4" key="1">
    <citation type="submission" date="2019-06" db="EMBL/GenBank/DDBJ databases">
        <title>Whole genome shotgun sequence of Streptomyces cacaoi subsp. cacaoi NBRC 12748.</title>
        <authorList>
            <person name="Hosoyama A."/>
            <person name="Uohara A."/>
            <person name="Ohji S."/>
            <person name="Ichikawa N."/>
        </authorList>
    </citation>
    <scope>NUCLEOTIDE SEQUENCE [LARGE SCALE GENOMIC DNA]</scope>
    <source>
        <strain evidence="3 4">NBRC 12748</strain>
    </source>
</reference>
<dbReference type="EMBL" id="BJMM01000004">
    <property type="protein sequence ID" value="GEB48638.1"/>
    <property type="molecule type" value="Genomic_DNA"/>
</dbReference>
<proteinExistence type="predicted"/>
<dbReference type="Pfam" id="PF13432">
    <property type="entry name" value="TPR_16"/>
    <property type="match status" value="1"/>
</dbReference>
<feature type="transmembrane region" description="Helical" evidence="2">
    <location>
        <begin position="315"/>
        <end position="337"/>
    </location>
</feature>
<sequence>MSAVPAAPHGEEIAAKADALLAAGYAQQAAGLLGQRLAEEPGDAVAWGHLARCRLDLEDGPGAVEAASQLVRLRPELGWGYRLLTSALLRERRLPEALTAAREAVRADPESWTTHWTLSEALRRLPGDRSEEGIRRQLDEAAEAVREALRLAPDEPKVYRQISLIQHMRGHRREAAQALTEVLRLDPADAGARADLVDIQEELGDARLTDVISAGSGLLAGAPDDEVARHNLDVGYHRLLRRARWIALLCLVVAAVAARAFPTGDDPRELPVEWGTRLYGLAWIAGIWAVSLLIAWRRLPRGAWRGMRALCARSWLARSAPLSAAWCVLCAVAVVAVGWTDRAVVQTLVHAGWAVNLVVMYADHARRKVLLERGRYDLYG</sequence>